<dbReference type="STRING" id="2025994.A0A2T3A2J3"/>
<keyword evidence="3" id="KW-1185">Reference proteome</keyword>
<evidence type="ECO:0000256" key="1">
    <source>
        <dbReference type="SAM" id="MobiDB-lite"/>
    </source>
</evidence>
<name>A0A2T3A2J3_9PEZI</name>
<reference evidence="2 3" key="1">
    <citation type="journal article" date="2018" name="Mycol. Prog.">
        <title>Coniella lustricola, a new species from submerged detritus.</title>
        <authorList>
            <person name="Raudabaugh D.B."/>
            <person name="Iturriaga T."/>
            <person name="Carver A."/>
            <person name="Mondo S."/>
            <person name="Pangilinan J."/>
            <person name="Lipzen A."/>
            <person name="He G."/>
            <person name="Amirebrahimi M."/>
            <person name="Grigoriev I.V."/>
            <person name="Miller A.N."/>
        </authorList>
    </citation>
    <scope>NUCLEOTIDE SEQUENCE [LARGE SCALE GENOMIC DNA]</scope>
    <source>
        <strain evidence="2 3">B22-T-1</strain>
    </source>
</reference>
<gene>
    <name evidence="2" type="ORF">BD289DRAFT_438746</name>
</gene>
<feature type="region of interest" description="Disordered" evidence="1">
    <location>
        <begin position="875"/>
        <end position="907"/>
    </location>
</feature>
<accession>A0A2T3A2J3</accession>
<proteinExistence type="predicted"/>
<organism evidence="2 3">
    <name type="scientific">Coniella lustricola</name>
    <dbReference type="NCBI Taxonomy" id="2025994"/>
    <lineage>
        <taxon>Eukaryota</taxon>
        <taxon>Fungi</taxon>
        <taxon>Dikarya</taxon>
        <taxon>Ascomycota</taxon>
        <taxon>Pezizomycotina</taxon>
        <taxon>Sordariomycetes</taxon>
        <taxon>Sordariomycetidae</taxon>
        <taxon>Diaporthales</taxon>
        <taxon>Schizoparmaceae</taxon>
        <taxon>Coniella</taxon>
    </lineage>
</organism>
<sequence length="907" mass="104468">MPPLRPAARCCQAVKGPRDAPLEAVWVTDDVLHRAFQRYLDLPRSNKRSVSSVPGPLYHRKRFGRRQMTELNSFQTLGSLPVWALPNAPDMTNWTWQPPKAELWAQPPMPPVQPSKKTRTWHEEAVEEAARAASKHTEPDMVSREATIRAALRIDFEPQPVLPFIKELARIHEHNYKSADEYSAAFMDVISRVATVTSQGMVTSAGAGEVYFAALYHLQRARRSFPELQVSYLPVMQSAARAIQAAKALDQSFFISAPKFWEKWLELLKTSEINVEATEILAFVMNQLRPRHIRRSSQLLLSVFERYLALWDSCDVHGEPIDWDQTRISEAIHRASIWSGRVDKLVMTVQLDLAGGNTKRAASRLPVIERCVARVQRLTQKVAHLQSNDLQLIELLGTALRDTHPVMHRYLLMRLTSLTGDSSKWSRARYNWMHILARLPNIRTGNFKRLLCIFAHNGAGALTFMELCDLLLVHWTTQQKLNDPHETRRMWHAIRGNDEKSAIAALALAVNKTNKTSQTTAVFWNLWDVLRVRGGQKRLLRQVSLLSHSHKLSSGFLQRLAWTSHDLPVALLLSWILIRQSPTIRDSWWPAFWDKFAGMQLKNWKYPSIDPILIARKMIIVKDEPKTSSREAPDQQVPSRDVERFYDERLNIVELESPQQQLISYTLLANDHQQSIHNRQIQRIKWSLQILCRAQSITDRQALHYVSAFTTLLANKQGHLSARDLATLTSVIMRTLDQGQPGSEQRLKWYLGVIHRHLGTQSCIRLGVILQRRREANWVVWQRHLRQHLTFRGHEAKEAQMVQPTPLAAATKRIPEDDPHLLKLRWLWSKYVKSSSRRRDKWGRRPRRFAAKAGAEAELDEELQSEQFEEFFDKQQQEELQEGLLPRQGAEKESQQRQLAACGGVAQ</sequence>
<protein>
    <submittedName>
        <fullName evidence="2">Uncharacterized protein</fullName>
    </submittedName>
</protein>
<evidence type="ECO:0000313" key="2">
    <source>
        <dbReference type="EMBL" id="PSR81697.1"/>
    </source>
</evidence>
<dbReference type="Proteomes" id="UP000241462">
    <property type="component" value="Unassembled WGS sequence"/>
</dbReference>
<evidence type="ECO:0000313" key="3">
    <source>
        <dbReference type="Proteomes" id="UP000241462"/>
    </source>
</evidence>
<dbReference type="EMBL" id="KZ678496">
    <property type="protein sequence ID" value="PSR81697.1"/>
    <property type="molecule type" value="Genomic_DNA"/>
</dbReference>
<dbReference type="InParanoid" id="A0A2T3A2J3"/>
<dbReference type="OrthoDB" id="5428038at2759"/>
<dbReference type="AlphaFoldDB" id="A0A2T3A2J3"/>